<dbReference type="PANTHER" id="PTHR23001">
    <property type="entry name" value="EUKARYOTIC TRANSLATION INITIATION FACTOR"/>
    <property type="match status" value="1"/>
</dbReference>
<feature type="compositionally biased region" description="Acidic residues" evidence="1">
    <location>
        <begin position="208"/>
        <end position="219"/>
    </location>
</feature>
<evidence type="ECO:0000259" key="2">
    <source>
        <dbReference type="SMART" id="SM00653"/>
    </source>
</evidence>
<dbReference type="Proteomes" id="UP000594638">
    <property type="component" value="Unassembled WGS sequence"/>
</dbReference>
<dbReference type="EMBL" id="CACTIH010002513">
    <property type="protein sequence ID" value="CAA2976690.1"/>
    <property type="molecule type" value="Genomic_DNA"/>
</dbReference>
<evidence type="ECO:0000313" key="3">
    <source>
        <dbReference type="EMBL" id="CAA2976690.1"/>
    </source>
</evidence>
<dbReference type="AlphaFoldDB" id="A0A8S0RCS2"/>
<protein>
    <submittedName>
        <fullName evidence="3">Translation initiation factor</fullName>
    </submittedName>
</protein>
<dbReference type="InterPro" id="IPR002735">
    <property type="entry name" value="Transl_init_fac_IF2/IF5_dom"/>
</dbReference>
<organism evidence="3 4">
    <name type="scientific">Olea europaea subsp. europaea</name>
    <dbReference type="NCBI Taxonomy" id="158383"/>
    <lineage>
        <taxon>Eukaryota</taxon>
        <taxon>Viridiplantae</taxon>
        <taxon>Streptophyta</taxon>
        <taxon>Embryophyta</taxon>
        <taxon>Tracheophyta</taxon>
        <taxon>Spermatophyta</taxon>
        <taxon>Magnoliopsida</taxon>
        <taxon>eudicotyledons</taxon>
        <taxon>Gunneridae</taxon>
        <taxon>Pentapetalae</taxon>
        <taxon>asterids</taxon>
        <taxon>lamiids</taxon>
        <taxon>Lamiales</taxon>
        <taxon>Oleaceae</taxon>
        <taxon>Oleeae</taxon>
        <taxon>Olea</taxon>
    </lineage>
</organism>
<gene>
    <name evidence="3" type="ORF">OLEA9_A085734</name>
</gene>
<dbReference type="Gramene" id="OE9A085734T1">
    <property type="protein sequence ID" value="OE9A085734C1"/>
    <property type="gene ID" value="OE9A085734"/>
</dbReference>
<dbReference type="OrthoDB" id="10255414at2759"/>
<feature type="compositionally biased region" description="Basic and acidic residues" evidence="1">
    <location>
        <begin position="227"/>
        <end position="237"/>
    </location>
</feature>
<comment type="caution">
    <text evidence="3">The sequence shown here is derived from an EMBL/GenBank/DDBJ whole genome shotgun (WGS) entry which is preliminary data.</text>
</comment>
<dbReference type="SMART" id="SM00653">
    <property type="entry name" value="eIF2B_5"/>
    <property type="match status" value="1"/>
</dbReference>
<dbReference type="GO" id="GO:0003729">
    <property type="term" value="F:mRNA binding"/>
    <property type="evidence" value="ECO:0007669"/>
    <property type="project" value="TreeGrafter"/>
</dbReference>
<name>A0A8S0RCS2_OLEEU</name>
<dbReference type="InterPro" id="IPR016189">
    <property type="entry name" value="Transl_init_fac_IF2/IF5_N"/>
</dbReference>
<reference evidence="3 4" key="1">
    <citation type="submission" date="2019-12" db="EMBL/GenBank/DDBJ databases">
        <authorList>
            <person name="Alioto T."/>
            <person name="Alioto T."/>
            <person name="Gomez Garrido J."/>
        </authorList>
    </citation>
    <scope>NUCLEOTIDE SEQUENCE [LARGE SCALE GENOMIC DNA]</scope>
</reference>
<dbReference type="Pfam" id="PF01873">
    <property type="entry name" value="eIF-5_eIF-2B"/>
    <property type="match status" value="1"/>
</dbReference>
<feature type="compositionally biased region" description="Low complexity" evidence="1">
    <location>
        <begin position="129"/>
        <end position="152"/>
    </location>
</feature>
<dbReference type="Gene3D" id="3.30.30.170">
    <property type="match status" value="1"/>
</dbReference>
<keyword evidence="4" id="KW-1185">Reference proteome</keyword>
<feature type="compositionally biased region" description="Basic and acidic residues" evidence="1">
    <location>
        <begin position="60"/>
        <end position="69"/>
    </location>
</feature>
<dbReference type="InterPro" id="IPR045196">
    <property type="entry name" value="IF2/IF5"/>
</dbReference>
<proteinExistence type="predicted"/>
<evidence type="ECO:0000313" key="4">
    <source>
        <dbReference type="Proteomes" id="UP000594638"/>
    </source>
</evidence>
<dbReference type="GO" id="GO:0003743">
    <property type="term" value="F:translation initiation factor activity"/>
    <property type="evidence" value="ECO:0007669"/>
    <property type="project" value="UniProtKB-KW"/>
</dbReference>
<feature type="domain" description="Translation initiation factor IF2/IF5" evidence="2">
    <location>
        <begin position="275"/>
        <end position="387"/>
    </location>
</feature>
<feature type="region of interest" description="Disordered" evidence="1">
    <location>
        <begin position="128"/>
        <end position="161"/>
    </location>
</feature>
<keyword evidence="3" id="KW-0396">Initiation factor</keyword>
<evidence type="ECO:0000256" key="1">
    <source>
        <dbReference type="SAM" id="MobiDB-lite"/>
    </source>
</evidence>
<dbReference type="GO" id="GO:0005850">
    <property type="term" value="C:eukaryotic translation initiation factor 2 complex"/>
    <property type="evidence" value="ECO:0007669"/>
    <property type="project" value="TreeGrafter"/>
</dbReference>
<sequence length="387" mass="42080">MADMDEMFSGMKKVKKTKKVVAQAQNSLHRFDELDIPSEQSSSPAGGSKANGAAQPVEEPAAKEADAVRPLESNADLTLPESSELDFSDLASSILPNYAYCMLIYCLEQKKKKKKAKVAIDLDDVQPQEASEQNNVAAAAAPEGQADAPAEGDGLDDFSDLKKKKKKSKTKTFDIEAFEKELAATETADAANREAGSDGEEGAGPNADLDEVPEGEDPFAEGAGAEGGDKTKAESAYEKKGWISENRDYQYGELLGRFYSLLYQSHPSLSGGSGKKRYTIPPPSMHRDGNKRSVFANIADICKKMHRCASQLDVQRSLLIVLLAFRQPEHVIQFLFAEMGTTGSVDGSGRLVIKGRFQQKQIENILRRYIGQSLSLQLRTSLTVACS</sequence>
<keyword evidence="3" id="KW-0648">Protein biosynthesis</keyword>
<feature type="region of interest" description="Disordered" evidence="1">
    <location>
        <begin position="29"/>
        <end position="79"/>
    </location>
</feature>
<dbReference type="GO" id="GO:0031369">
    <property type="term" value="F:translation initiation factor binding"/>
    <property type="evidence" value="ECO:0007669"/>
    <property type="project" value="TreeGrafter"/>
</dbReference>
<dbReference type="GO" id="GO:0001731">
    <property type="term" value="P:formation of translation preinitiation complex"/>
    <property type="evidence" value="ECO:0007669"/>
    <property type="project" value="TreeGrafter"/>
</dbReference>
<dbReference type="SUPFAM" id="SSF100966">
    <property type="entry name" value="Translation initiation factor 2 beta, aIF2beta, N-terminal domain"/>
    <property type="match status" value="2"/>
</dbReference>
<dbReference type="PANTHER" id="PTHR23001:SF3">
    <property type="entry name" value="EUKARYOTIC TRANSLATION INITIATION FACTOR 2 SUBUNIT 2"/>
    <property type="match status" value="1"/>
</dbReference>
<accession>A0A8S0RCS2</accession>
<feature type="region of interest" description="Disordered" evidence="1">
    <location>
        <begin position="185"/>
        <end position="237"/>
    </location>
</feature>